<dbReference type="Pfam" id="PF09471">
    <property type="entry name" value="Peptidase_M64"/>
    <property type="match status" value="1"/>
</dbReference>
<dbReference type="GO" id="GO:0008237">
    <property type="term" value="F:metallopeptidase activity"/>
    <property type="evidence" value="ECO:0007669"/>
    <property type="project" value="InterPro"/>
</dbReference>
<comment type="caution">
    <text evidence="2">The sequence shown here is derived from an EMBL/GenBank/DDBJ whole genome shotgun (WGS) entry which is preliminary data.</text>
</comment>
<dbReference type="AlphaFoldDB" id="A0A3E2BNQ4"/>
<organism evidence="2 3">
    <name type="scientific">Candidatus Saccharicenans subterraneus</name>
    <dbReference type="NCBI Taxonomy" id="2508984"/>
    <lineage>
        <taxon>Bacteria</taxon>
        <taxon>Candidatus Aminicenantota</taxon>
        <taxon>Candidatus Aminicenantia</taxon>
        <taxon>Candidatus Aminicenantales</taxon>
        <taxon>Candidatus Saccharicenantaceae</taxon>
        <taxon>Candidatus Saccharicenans</taxon>
    </lineage>
</organism>
<sequence>MKKYLVLLLGAIIVAFIIYSVGAQDKPDFDRYFLDATMRIDYYHAGDHREEIVTLDRVYRQGVWAGPVKNLVDPFMRGRYCAKIYDAASGQLLYARAFDSLFGEYKTTEEALKGIKRTFHESVLVPYPKNKIVFTLEARDRENNFHKIFSEEIDPASIYIVREKTEPGVRVYELVKNGSPHDRVDVVFLAEGYTADEEAKLRKDLERFVQVFFSLEPYKSQKDRFNIYGVFKPSAESGCDEPSHGQFKQTTLGCSFDSFGSERYLLTEDNRRVRDVAAAAPYDALLIMVNHNRYGGGGIYNLYCTFTTDNQWYEYLMLHEFGHSFTGLADEYYTSQVAYNEFYPRGVEPVEPNITALLDPAKLKWKSLVTPGVEIPTPWEKEEFDRMDTAYQKIRMEVNEKIARMKREGAPKEEVARLEEESERLSAEQARKVDEFLAKSRYAGKVGAFEGAGYSSTGLYRPAVDCIMFTKGKKPFCPVCQEAVRLMIEFYCR</sequence>
<evidence type="ECO:0000313" key="3">
    <source>
        <dbReference type="Proteomes" id="UP000257323"/>
    </source>
</evidence>
<evidence type="ECO:0000313" key="2">
    <source>
        <dbReference type="EMBL" id="RFT16393.1"/>
    </source>
</evidence>
<feature type="domain" description="Peptidase M64 N-terminal" evidence="1">
    <location>
        <begin position="28"/>
        <end position="149"/>
    </location>
</feature>
<dbReference type="Gene3D" id="2.60.40.3250">
    <property type="entry name" value="Peptidase M64, N-terminal domain"/>
    <property type="match status" value="1"/>
</dbReference>
<dbReference type="Gene3D" id="3.40.390.10">
    <property type="entry name" value="Collagenase (Catalytic Domain)"/>
    <property type="match status" value="1"/>
</dbReference>
<protein>
    <submittedName>
        <fullName evidence="2">Putative secreted protein</fullName>
    </submittedName>
</protein>
<dbReference type="Pfam" id="PF16217">
    <property type="entry name" value="M64_N"/>
    <property type="match status" value="1"/>
</dbReference>
<dbReference type="InterPro" id="IPR024079">
    <property type="entry name" value="MetalloPept_cat_dom_sf"/>
</dbReference>
<name>A0A3E2BNQ4_9BACT</name>
<accession>A0A3E2BNQ4</accession>
<gene>
    <name evidence="2" type="ORF">OP8BY_1571</name>
</gene>
<dbReference type="InterPro" id="IPR019026">
    <property type="entry name" value="Peptidase_M64_IgA"/>
</dbReference>
<dbReference type="Proteomes" id="UP000257323">
    <property type="component" value="Unassembled WGS sequence"/>
</dbReference>
<dbReference type="EMBL" id="QUAH01000003">
    <property type="protein sequence ID" value="RFT16393.1"/>
    <property type="molecule type" value="Genomic_DNA"/>
</dbReference>
<reference evidence="2 3" key="1">
    <citation type="submission" date="2018-08" db="EMBL/GenBank/DDBJ databases">
        <title>Genome analysis of the thermophilic bacterium of the candidate phylum Aminicenantes from deep subsurface aquifer revealed its physiology and ecological role.</title>
        <authorList>
            <person name="Kadnikov V.V."/>
            <person name="Mardanov A.V."/>
            <person name="Beletsky A.V."/>
            <person name="Karnachuk O.V."/>
            <person name="Ravin N.V."/>
        </authorList>
    </citation>
    <scope>NUCLEOTIDE SEQUENCE [LARGE SCALE GENOMIC DNA]</scope>
    <source>
        <strain evidence="2">BY38</strain>
    </source>
</reference>
<dbReference type="InterPro" id="IPR038171">
    <property type="entry name" value="M64_N_sf"/>
</dbReference>
<proteinExistence type="predicted"/>
<evidence type="ECO:0000259" key="1">
    <source>
        <dbReference type="Pfam" id="PF16217"/>
    </source>
</evidence>
<dbReference type="InterPro" id="IPR032625">
    <property type="entry name" value="M64_N"/>
</dbReference>